<evidence type="ECO:0000313" key="3">
    <source>
        <dbReference type="Proteomes" id="UP001211872"/>
    </source>
</evidence>
<gene>
    <name evidence="2" type="ORF">O9Z63_15245</name>
</gene>
<sequence length="157" mass="17839">MNNWKQTVRFDETEGLMADVPLDFVPSKPLVRLMFDLSGEVQTLTPEMAAAAEAVLQQLPGLNQSVAEAAFEHFQMMRQMCGDIYNEEDELLTAADATELQALYQLQIIYFPEEPEIGRFGLSFACQWEIEHGFGLQFRNWNIVEVGGEAEAFSFYD</sequence>
<evidence type="ECO:0000259" key="1">
    <source>
        <dbReference type="Pfam" id="PF22481"/>
    </source>
</evidence>
<proteinExistence type="predicted"/>
<dbReference type="InterPro" id="IPR054254">
    <property type="entry name" value="DUF6985"/>
</dbReference>
<accession>A0ABY7PLY6</accession>
<dbReference type="RefSeq" id="WP_270126146.1">
    <property type="nucleotide sequence ID" value="NZ_CP115396.1"/>
</dbReference>
<dbReference type="EMBL" id="CP115396">
    <property type="protein sequence ID" value="WBO83724.1"/>
    <property type="molecule type" value="Genomic_DNA"/>
</dbReference>
<feature type="domain" description="DUF6985" evidence="1">
    <location>
        <begin position="19"/>
        <end position="150"/>
    </location>
</feature>
<keyword evidence="3" id="KW-1185">Reference proteome</keyword>
<organism evidence="2 3">
    <name type="scientific">Hymenobacter yonginensis</name>
    <dbReference type="NCBI Taxonomy" id="748197"/>
    <lineage>
        <taxon>Bacteria</taxon>
        <taxon>Pseudomonadati</taxon>
        <taxon>Bacteroidota</taxon>
        <taxon>Cytophagia</taxon>
        <taxon>Cytophagales</taxon>
        <taxon>Hymenobacteraceae</taxon>
        <taxon>Hymenobacter</taxon>
    </lineage>
</organism>
<dbReference type="Proteomes" id="UP001211872">
    <property type="component" value="Chromosome"/>
</dbReference>
<evidence type="ECO:0000313" key="2">
    <source>
        <dbReference type="EMBL" id="WBO83724.1"/>
    </source>
</evidence>
<protein>
    <recommendedName>
        <fullName evidence="1">DUF6985 domain-containing protein</fullName>
    </recommendedName>
</protein>
<dbReference type="Pfam" id="PF22481">
    <property type="entry name" value="DUF6985"/>
    <property type="match status" value="1"/>
</dbReference>
<name>A0ABY7PLY6_9BACT</name>
<reference evidence="2 3" key="1">
    <citation type="journal article" date="2011" name="Int. J. Syst. Evol. Microbiol.">
        <title>Hymenobacter yonginensis sp. nov., isolated from a mesotrophic artificial lake.</title>
        <authorList>
            <person name="Joung Y."/>
            <person name="Cho S.H."/>
            <person name="Kim H."/>
            <person name="Kim S.B."/>
            <person name="Joh K."/>
        </authorList>
    </citation>
    <scope>NUCLEOTIDE SEQUENCE [LARGE SCALE GENOMIC DNA]</scope>
    <source>
        <strain evidence="2 3">KCTC 22745</strain>
    </source>
</reference>